<dbReference type="InterPro" id="IPR029044">
    <property type="entry name" value="Nucleotide-diphossugar_trans"/>
</dbReference>
<evidence type="ECO:0000313" key="5">
    <source>
        <dbReference type="Proteomes" id="UP000634805"/>
    </source>
</evidence>
<name>A0A811T908_9EURY</name>
<dbReference type="GO" id="GO:0016757">
    <property type="term" value="F:glycosyltransferase activity"/>
    <property type="evidence" value="ECO:0007669"/>
    <property type="project" value="UniProtKB-KW"/>
</dbReference>
<evidence type="ECO:0000256" key="1">
    <source>
        <dbReference type="ARBA" id="ARBA00022676"/>
    </source>
</evidence>
<keyword evidence="2 4" id="KW-0808">Transferase</keyword>
<dbReference type="SUPFAM" id="SSF53448">
    <property type="entry name" value="Nucleotide-diphospho-sugar transferases"/>
    <property type="match status" value="1"/>
</dbReference>
<dbReference type="CDD" id="cd00761">
    <property type="entry name" value="Glyco_tranf_GTA_type"/>
    <property type="match status" value="1"/>
</dbReference>
<dbReference type="Gene3D" id="3.90.550.10">
    <property type="entry name" value="Spore Coat Polysaccharide Biosynthesis Protein SpsA, Chain A"/>
    <property type="match status" value="1"/>
</dbReference>
<dbReference type="EMBL" id="CAJHIS010000004">
    <property type="protein sequence ID" value="CAD6492190.1"/>
    <property type="molecule type" value="Genomic_DNA"/>
</dbReference>
<dbReference type="Pfam" id="PF00535">
    <property type="entry name" value="Glycos_transf_2"/>
    <property type="match status" value="1"/>
</dbReference>
<organism evidence="4 5">
    <name type="scientific">Candidatus Argoarchaeum ethanivorans</name>
    <dbReference type="NCBI Taxonomy" id="2608793"/>
    <lineage>
        <taxon>Archaea</taxon>
        <taxon>Methanobacteriati</taxon>
        <taxon>Methanobacteriota</taxon>
        <taxon>Stenosarchaea group</taxon>
        <taxon>Methanomicrobia</taxon>
        <taxon>Methanosarcinales</taxon>
        <taxon>Methanosarcinales incertae sedis</taxon>
        <taxon>GOM Arc I cluster</taxon>
        <taxon>Candidatus Argoarchaeum</taxon>
    </lineage>
</organism>
<dbReference type="Proteomes" id="UP000634805">
    <property type="component" value="Unassembled WGS sequence"/>
</dbReference>
<protein>
    <submittedName>
        <fullName evidence="4">Glycosyl transferase family 2</fullName>
    </submittedName>
</protein>
<evidence type="ECO:0000313" key="4">
    <source>
        <dbReference type="EMBL" id="CAD6492190.1"/>
    </source>
</evidence>
<sequence length="293" mass="34205">MSYILVTPARNEENNLPKLIQSVVEQTIKPLVWVIVDDGSTDNSHSIIRNAQKIHKWIYSIRLKEGPRDLGKHVYHVYNIGFNIAINYCTIHNISFDYIGNIDADMILETEFFEKLIKEFEKNLRVGIASGSVYSNISNKLFLEENREDLPMGSLRLWRKECFEETGGYLISYSSDSVSNVLAKLKGWETRSFEGIRAVQTRRTSSAEGLWNGYKYHGKSCYFRNYHPLFVLAKGIKLTFEKPNYTGIAYLYGYLCAAIKRMDKIDDKEVGDYYYHQKYKEVVEYYKNKLRKK</sequence>
<dbReference type="PANTHER" id="PTHR43630:SF1">
    <property type="entry name" value="POLY-BETA-1,6-N-ACETYL-D-GLUCOSAMINE SYNTHASE"/>
    <property type="match status" value="1"/>
</dbReference>
<feature type="domain" description="Glycosyltransferase 2-like" evidence="3">
    <location>
        <begin position="6"/>
        <end position="141"/>
    </location>
</feature>
<dbReference type="PANTHER" id="PTHR43630">
    <property type="entry name" value="POLY-BETA-1,6-N-ACETYL-D-GLUCOSAMINE SYNTHASE"/>
    <property type="match status" value="1"/>
</dbReference>
<comment type="caution">
    <text evidence="4">The sequence shown here is derived from an EMBL/GenBank/DDBJ whole genome shotgun (WGS) entry which is preliminary data.</text>
</comment>
<proteinExistence type="predicted"/>
<accession>A0A811T908</accession>
<dbReference type="InterPro" id="IPR001173">
    <property type="entry name" value="Glyco_trans_2-like"/>
</dbReference>
<evidence type="ECO:0000256" key="2">
    <source>
        <dbReference type="ARBA" id="ARBA00022679"/>
    </source>
</evidence>
<gene>
    <name evidence="4" type="ORF">EMLJLAPB_00234</name>
</gene>
<reference evidence="4" key="1">
    <citation type="submission" date="2020-10" db="EMBL/GenBank/DDBJ databases">
        <authorList>
            <person name="Hahn C.J."/>
            <person name="Laso-Perez R."/>
            <person name="Vulcano F."/>
            <person name="Vaziourakis K.-M."/>
            <person name="Stokke R."/>
            <person name="Steen I.H."/>
            <person name="Teske A."/>
            <person name="Boetius A."/>
            <person name="Liebeke M."/>
            <person name="Amann R."/>
            <person name="Knittel K."/>
        </authorList>
    </citation>
    <scope>NUCLEOTIDE SEQUENCE</scope>
    <source>
        <strain evidence="4">Gfbio:e3339647-f889-4370-9287-4fb5cb688e4c:AG392D22_GoMArc1</strain>
    </source>
</reference>
<evidence type="ECO:0000259" key="3">
    <source>
        <dbReference type="Pfam" id="PF00535"/>
    </source>
</evidence>
<dbReference type="AlphaFoldDB" id="A0A811T908"/>
<keyword evidence="1" id="KW-0328">Glycosyltransferase</keyword>